<evidence type="ECO:0000256" key="5">
    <source>
        <dbReference type="ARBA" id="ARBA00022827"/>
    </source>
</evidence>
<gene>
    <name evidence="10" type="ORF">ACFFK8_08725</name>
</gene>
<protein>
    <recommendedName>
        <fullName evidence="9">Methylenetetrahydrofolate reductase</fullName>
    </recommendedName>
</protein>
<comment type="cofactor">
    <cofactor evidence="1 9">
        <name>FAD</name>
        <dbReference type="ChEBI" id="CHEBI:57692"/>
    </cofactor>
</comment>
<dbReference type="Proteomes" id="UP001589688">
    <property type="component" value="Unassembled WGS sequence"/>
</dbReference>
<dbReference type="RefSeq" id="WP_027951473.1">
    <property type="nucleotide sequence ID" value="NZ_JADU01000001.1"/>
</dbReference>
<evidence type="ECO:0000256" key="3">
    <source>
        <dbReference type="ARBA" id="ARBA00006743"/>
    </source>
</evidence>
<comment type="pathway">
    <text evidence="2 9">One-carbon metabolism; tetrahydrofolate interconversion.</text>
</comment>
<organism evidence="10 11">
    <name type="scientific">Hallella seregens ATCC 51272</name>
    <dbReference type="NCBI Taxonomy" id="1336250"/>
    <lineage>
        <taxon>Bacteria</taxon>
        <taxon>Pseudomonadati</taxon>
        <taxon>Bacteroidota</taxon>
        <taxon>Bacteroidia</taxon>
        <taxon>Bacteroidales</taxon>
        <taxon>Prevotellaceae</taxon>
        <taxon>Hallella</taxon>
    </lineage>
</organism>
<evidence type="ECO:0000256" key="7">
    <source>
        <dbReference type="ARBA" id="ARBA00034478"/>
    </source>
</evidence>
<comment type="catalytic activity">
    <reaction evidence="8">
        <text>(6S)-5-methyl-5,6,7,8-tetrahydrofolate + NAD(+) = (6R)-5,10-methylene-5,6,7,8-tetrahydrofolate + NADH + H(+)</text>
        <dbReference type="Rhea" id="RHEA:19821"/>
        <dbReference type="ChEBI" id="CHEBI:15378"/>
        <dbReference type="ChEBI" id="CHEBI:15636"/>
        <dbReference type="ChEBI" id="CHEBI:18608"/>
        <dbReference type="ChEBI" id="CHEBI:57540"/>
        <dbReference type="ChEBI" id="CHEBI:57945"/>
        <dbReference type="EC" id="1.5.1.54"/>
    </reaction>
    <physiologicalReaction direction="right-to-left" evidence="8">
        <dbReference type="Rhea" id="RHEA:19823"/>
    </physiologicalReaction>
</comment>
<comment type="similarity">
    <text evidence="3 9">Belongs to the methylenetetrahydrofolate reductase family.</text>
</comment>
<dbReference type="EMBL" id="JBHLZF010000002">
    <property type="protein sequence ID" value="MFB9897876.1"/>
    <property type="molecule type" value="Genomic_DNA"/>
</dbReference>
<dbReference type="Gene3D" id="3.20.20.220">
    <property type="match status" value="1"/>
</dbReference>
<evidence type="ECO:0000313" key="10">
    <source>
        <dbReference type="EMBL" id="MFB9897876.1"/>
    </source>
</evidence>
<reference evidence="10 11" key="1">
    <citation type="submission" date="2024-09" db="EMBL/GenBank/DDBJ databases">
        <authorList>
            <person name="Sun Q."/>
            <person name="Mori K."/>
        </authorList>
    </citation>
    <scope>NUCLEOTIDE SEQUENCE [LARGE SCALE GENOMIC DNA]</scope>
    <source>
        <strain evidence="10 11">ATCC 51272</strain>
    </source>
</reference>
<comment type="caution">
    <text evidence="10">The sequence shown here is derived from an EMBL/GenBank/DDBJ whole genome shotgun (WGS) entry which is preliminary data.</text>
</comment>
<dbReference type="InterPro" id="IPR029041">
    <property type="entry name" value="FAD-linked_oxidoreductase-like"/>
</dbReference>
<evidence type="ECO:0000256" key="8">
    <source>
        <dbReference type="ARBA" id="ARBA00048628"/>
    </source>
</evidence>
<dbReference type="PANTHER" id="PTHR45754">
    <property type="entry name" value="METHYLENETETRAHYDROFOLATE REDUCTASE"/>
    <property type="match status" value="1"/>
</dbReference>
<dbReference type="SUPFAM" id="SSF51730">
    <property type="entry name" value="FAD-linked oxidoreductase"/>
    <property type="match status" value="1"/>
</dbReference>
<evidence type="ECO:0000256" key="2">
    <source>
        <dbReference type="ARBA" id="ARBA00004777"/>
    </source>
</evidence>
<dbReference type="CDD" id="cd00537">
    <property type="entry name" value="MTHFR"/>
    <property type="match status" value="1"/>
</dbReference>
<evidence type="ECO:0000313" key="11">
    <source>
        <dbReference type="Proteomes" id="UP001589688"/>
    </source>
</evidence>
<evidence type="ECO:0000256" key="6">
    <source>
        <dbReference type="ARBA" id="ARBA00023002"/>
    </source>
</evidence>
<sequence>MKVIDLINDDKHGQSFSIEVLPPLKGNGTEALFRNLDKMKELNPIYINITTHHSEYVYRELTNGQFERLRIRRRPGTIAIAAAIQQRYDIPVIPHVICSGATREDIEYELIDLQFLGISNLLLLRGDKAKEDRMFTPTPNGHAHTTELMEQVNRFNAGFFDDGTPIRHPGSTFHYGVAAYPEKHEEAPNMEMDMAYLKQKQDMGADYAVTQLFYDNRKFFEFVERARQMGITIPIVPGIKPFAKLDQISQVPKTFHCDMPQELAAEAVKCRTDADAKALGIEWTTEQCRGLFAAGVRHIHFYTVSAVDSVVAIAQQLMPCSSAK</sequence>
<name>A0ABV5ZNP8_9BACT</name>
<keyword evidence="6 9" id="KW-0560">Oxidoreductase</keyword>
<accession>A0ABV5ZNP8</accession>
<keyword evidence="5 9" id="KW-0274">FAD</keyword>
<keyword evidence="11" id="KW-1185">Reference proteome</keyword>
<dbReference type="InterPro" id="IPR003171">
    <property type="entry name" value="Mehydrof_redctse-like"/>
</dbReference>
<comment type="pathway">
    <text evidence="7">Amino-acid biosynthesis; L-methionine biosynthesis via de novo pathway.</text>
</comment>
<keyword evidence="4 9" id="KW-0285">Flavoprotein</keyword>
<evidence type="ECO:0000256" key="9">
    <source>
        <dbReference type="RuleBase" id="RU003862"/>
    </source>
</evidence>
<dbReference type="Pfam" id="PF02219">
    <property type="entry name" value="MTHFR"/>
    <property type="match status" value="1"/>
</dbReference>
<evidence type="ECO:0000256" key="1">
    <source>
        <dbReference type="ARBA" id="ARBA00001974"/>
    </source>
</evidence>
<proteinExistence type="inferred from homology"/>
<dbReference type="PANTHER" id="PTHR45754:SF3">
    <property type="entry name" value="METHYLENETETRAHYDROFOLATE REDUCTASE (NADPH)"/>
    <property type="match status" value="1"/>
</dbReference>
<evidence type="ECO:0000256" key="4">
    <source>
        <dbReference type="ARBA" id="ARBA00022630"/>
    </source>
</evidence>